<gene>
    <name evidence="1" type="ORF">CINCED_3A017406</name>
</gene>
<dbReference type="PANTHER" id="PTHR46060">
    <property type="entry name" value="MARINER MOS1 TRANSPOSASE-LIKE PROTEIN"/>
    <property type="match status" value="1"/>
</dbReference>
<accession>A0A5E4M5K2</accession>
<evidence type="ECO:0000313" key="1">
    <source>
        <dbReference type="EMBL" id="VVC25154.1"/>
    </source>
</evidence>
<evidence type="ECO:0000313" key="2">
    <source>
        <dbReference type="Proteomes" id="UP000325440"/>
    </source>
</evidence>
<dbReference type="Gene3D" id="3.30.420.10">
    <property type="entry name" value="Ribonuclease H-like superfamily/Ribonuclease H"/>
    <property type="match status" value="1"/>
</dbReference>
<dbReference type="Proteomes" id="UP000325440">
    <property type="component" value="Unassembled WGS sequence"/>
</dbReference>
<keyword evidence="2" id="KW-1185">Reference proteome</keyword>
<dbReference type="AlphaFoldDB" id="A0A5E4M5K2"/>
<dbReference type="InterPro" id="IPR036397">
    <property type="entry name" value="RNaseH_sf"/>
</dbReference>
<dbReference type="InterPro" id="IPR052709">
    <property type="entry name" value="Transposase-MT_Hybrid"/>
</dbReference>
<dbReference type="GO" id="GO:0003676">
    <property type="term" value="F:nucleic acid binding"/>
    <property type="evidence" value="ECO:0007669"/>
    <property type="project" value="InterPro"/>
</dbReference>
<proteinExistence type="predicted"/>
<sequence>MIDLNQALREKRPEYQKRQHKVILLHDNAPSHAAKLVKETMDTFSWEILSHVAYSPDLAPPDYYLFALLGHAFVEQCFTSYENVRKWFDDWVASKEQQFFWQSIPKLADR</sequence>
<dbReference type="OrthoDB" id="6617780at2759"/>
<reference evidence="1 2" key="1">
    <citation type="submission" date="2019-08" db="EMBL/GenBank/DDBJ databases">
        <authorList>
            <person name="Alioto T."/>
            <person name="Alioto T."/>
            <person name="Gomez Garrido J."/>
        </authorList>
    </citation>
    <scope>NUCLEOTIDE SEQUENCE [LARGE SCALE GENOMIC DNA]</scope>
</reference>
<dbReference type="PANTHER" id="PTHR46060:SF1">
    <property type="entry name" value="MARINER MOS1 TRANSPOSASE-LIKE PROTEIN"/>
    <property type="match status" value="1"/>
</dbReference>
<dbReference type="EMBL" id="CABPRJ010000009">
    <property type="protein sequence ID" value="VVC25154.1"/>
    <property type="molecule type" value="Genomic_DNA"/>
</dbReference>
<protein>
    <submittedName>
        <fullName evidence="1">Uncharacterized protein</fullName>
    </submittedName>
</protein>
<organism evidence="1 2">
    <name type="scientific">Cinara cedri</name>
    <dbReference type="NCBI Taxonomy" id="506608"/>
    <lineage>
        <taxon>Eukaryota</taxon>
        <taxon>Metazoa</taxon>
        <taxon>Ecdysozoa</taxon>
        <taxon>Arthropoda</taxon>
        <taxon>Hexapoda</taxon>
        <taxon>Insecta</taxon>
        <taxon>Pterygota</taxon>
        <taxon>Neoptera</taxon>
        <taxon>Paraneoptera</taxon>
        <taxon>Hemiptera</taxon>
        <taxon>Sternorrhyncha</taxon>
        <taxon>Aphidomorpha</taxon>
        <taxon>Aphidoidea</taxon>
        <taxon>Aphididae</taxon>
        <taxon>Lachninae</taxon>
        <taxon>Cinara</taxon>
    </lineage>
</organism>
<name>A0A5E4M5K2_9HEMI</name>